<dbReference type="Pfam" id="PF16064">
    <property type="entry name" value="DUF4806"/>
    <property type="match status" value="1"/>
</dbReference>
<reference evidence="2" key="1">
    <citation type="submission" date="2021-06" db="EMBL/GenBank/DDBJ databases">
        <authorList>
            <person name="Hodson N. C."/>
            <person name="Mongue J. A."/>
            <person name="Jaron S. K."/>
        </authorList>
    </citation>
    <scope>NUCLEOTIDE SEQUENCE</scope>
</reference>
<feature type="domain" description="DUF4806" evidence="1">
    <location>
        <begin position="37"/>
        <end position="112"/>
    </location>
</feature>
<protein>
    <recommendedName>
        <fullName evidence="1">DUF4806 domain-containing protein</fullName>
    </recommendedName>
</protein>
<accession>A0A8J2PIT0</accession>
<dbReference type="OrthoDB" id="6784356at2759"/>
<comment type="caution">
    <text evidence="2">The sequence shown here is derived from an EMBL/GenBank/DDBJ whole genome shotgun (WGS) entry which is preliminary data.</text>
</comment>
<organism evidence="2 3">
    <name type="scientific">Allacma fusca</name>
    <dbReference type="NCBI Taxonomy" id="39272"/>
    <lineage>
        <taxon>Eukaryota</taxon>
        <taxon>Metazoa</taxon>
        <taxon>Ecdysozoa</taxon>
        <taxon>Arthropoda</taxon>
        <taxon>Hexapoda</taxon>
        <taxon>Collembola</taxon>
        <taxon>Symphypleona</taxon>
        <taxon>Sminthuridae</taxon>
        <taxon>Allacma</taxon>
    </lineage>
</organism>
<gene>
    <name evidence="2" type="ORF">AFUS01_LOCUS26180</name>
</gene>
<dbReference type="InterPro" id="IPR032071">
    <property type="entry name" value="DUF4806"/>
</dbReference>
<name>A0A8J2PIT0_9HEXA</name>
<evidence type="ECO:0000313" key="2">
    <source>
        <dbReference type="EMBL" id="CAG7815504.1"/>
    </source>
</evidence>
<dbReference type="EMBL" id="CAJVCH010345686">
    <property type="protein sequence ID" value="CAG7815504.1"/>
    <property type="molecule type" value="Genomic_DNA"/>
</dbReference>
<dbReference type="AlphaFoldDB" id="A0A8J2PIT0"/>
<sequence>MKSMLINITNTVNLLVVPETREEDSFEFEDGEFDTAKSTEELQLISQKCITDKLYRQKLINHLGTIRGSSCTKVLNKMMHELMDDNVALNYSLKGQREKQRFEDLKFVPLLLSCLKRNPFTRKEKSSFNIDAG</sequence>
<proteinExistence type="predicted"/>
<keyword evidence="3" id="KW-1185">Reference proteome</keyword>
<dbReference type="Proteomes" id="UP000708208">
    <property type="component" value="Unassembled WGS sequence"/>
</dbReference>
<evidence type="ECO:0000259" key="1">
    <source>
        <dbReference type="Pfam" id="PF16064"/>
    </source>
</evidence>
<evidence type="ECO:0000313" key="3">
    <source>
        <dbReference type="Proteomes" id="UP000708208"/>
    </source>
</evidence>